<sequence>MNHNLKVNNGTNELEVNVSLEKNIASITENVIVVGQGSGMSFCAEQILLFMRNFNQQQITSIYK</sequence>
<name>A0A7K1HHK9_9BACT</name>
<dbReference type="RefSeq" id="WP_129943888.1">
    <property type="nucleotide sequence ID" value="NZ_RCYQ01000013.1"/>
</dbReference>
<reference evidence="1 2" key="1">
    <citation type="journal article" date="2019" name="Nat. Med.">
        <title>A library of human gut bacterial isolates paired with longitudinal multiomics data enables mechanistic microbiome research.</title>
        <authorList>
            <person name="Poyet M."/>
            <person name="Groussin M."/>
            <person name="Gibbons S.M."/>
            <person name="Avila-Pacheco J."/>
            <person name="Jiang X."/>
            <person name="Kearney S.M."/>
            <person name="Perrotta A.R."/>
            <person name="Berdy B."/>
            <person name="Zhao S."/>
            <person name="Lieberman T.D."/>
            <person name="Swanson P.K."/>
            <person name="Smith M."/>
            <person name="Roesemann S."/>
            <person name="Alexander J.E."/>
            <person name="Rich S.A."/>
            <person name="Livny J."/>
            <person name="Vlamakis H."/>
            <person name="Clish C."/>
            <person name="Bullock K."/>
            <person name="Deik A."/>
            <person name="Scott J."/>
            <person name="Pierce K.A."/>
            <person name="Xavier R.J."/>
            <person name="Alm E.J."/>
        </authorList>
    </citation>
    <scope>NUCLEOTIDE SEQUENCE [LARGE SCALE GENOMIC DNA]</scope>
    <source>
        <strain evidence="1 2">BIOML-A25</strain>
    </source>
</reference>
<evidence type="ECO:0000313" key="1">
    <source>
        <dbReference type="EMBL" id="MTU30693.1"/>
    </source>
</evidence>
<organism evidence="1 2">
    <name type="scientific">Parabacteroides merdae</name>
    <dbReference type="NCBI Taxonomy" id="46503"/>
    <lineage>
        <taxon>Bacteria</taxon>
        <taxon>Pseudomonadati</taxon>
        <taxon>Bacteroidota</taxon>
        <taxon>Bacteroidia</taxon>
        <taxon>Bacteroidales</taxon>
        <taxon>Tannerellaceae</taxon>
        <taxon>Parabacteroides</taxon>
    </lineage>
</organism>
<gene>
    <name evidence="1" type="ORF">GMD66_16030</name>
</gene>
<evidence type="ECO:0000313" key="2">
    <source>
        <dbReference type="Proteomes" id="UP000437446"/>
    </source>
</evidence>
<dbReference type="EMBL" id="WNCR01000010">
    <property type="protein sequence ID" value="MTU30693.1"/>
    <property type="molecule type" value="Genomic_DNA"/>
</dbReference>
<proteinExistence type="predicted"/>
<protein>
    <submittedName>
        <fullName evidence="1">Uncharacterized protein</fullName>
    </submittedName>
</protein>
<dbReference type="Proteomes" id="UP000437446">
    <property type="component" value="Unassembled WGS sequence"/>
</dbReference>
<accession>A0A7K1HHK9</accession>
<comment type="caution">
    <text evidence="1">The sequence shown here is derived from an EMBL/GenBank/DDBJ whole genome shotgun (WGS) entry which is preliminary data.</text>
</comment>
<dbReference type="AlphaFoldDB" id="A0A7K1HHK9"/>